<reference evidence="2 3" key="1">
    <citation type="submission" date="2019-01" db="EMBL/GenBank/DDBJ databases">
        <title>Sinorhodobacter populi sp. nov. isolated from the symptomatic bark tissue of Populus euramericana canker.</title>
        <authorList>
            <person name="Xu G."/>
        </authorList>
    </citation>
    <scope>NUCLEOTIDE SEQUENCE [LARGE SCALE GENOMIC DNA]</scope>
    <source>
        <strain evidence="2 3">2D-5</strain>
    </source>
</reference>
<sequence length="288" mass="32088">MAEVGRWIVTDPKTAKSFTQHSKGNQKMLVERNRALCAKKSLCLFASNADPIGRPFASTGPQPQDFSQTAAHLAALGLTPNTPVNFRAIHDKDKGAPAIKRYGTLNQLRYELCEWNNKGYGIFLTVSQMDGQGDKIPNVQAIRACYLDLDSLDAMANLQLAQWHVPMPSFYVQSSPNKAHVYWPFDQLYSPGDWFGETQAKLAQVYDGDPRIIDPTRVMRLAGFNHQKGAPVLSTFHTPCRATAAPHRRARSRPLWRMSTSSSTAAGCGSLWALLSLQRRLWSGLIMR</sequence>
<evidence type="ECO:0000313" key="2">
    <source>
        <dbReference type="EMBL" id="RWR10454.1"/>
    </source>
</evidence>
<accession>A0A443IT82</accession>
<evidence type="ECO:0000313" key="3">
    <source>
        <dbReference type="Proteomes" id="UP000285710"/>
    </source>
</evidence>
<dbReference type="AlphaFoldDB" id="A0A443IT82"/>
<dbReference type="EMBL" id="SAUW01000012">
    <property type="protein sequence ID" value="RWR10454.1"/>
    <property type="molecule type" value="Genomic_DNA"/>
</dbReference>
<keyword evidence="3" id="KW-1185">Reference proteome</keyword>
<proteinExistence type="predicted"/>
<reference evidence="2 3" key="2">
    <citation type="submission" date="2019-01" db="EMBL/GenBank/DDBJ databases">
        <authorList>
            <person name="Li Y."/>
        </authorList>
    </citation>
    <scope>NUCLEOTIDE SEQUENCE [LARGE SCALE GENOMIC DNA]</scope>
    <source>
        <strain evidence="2 3">2D-5</strain>
    </source>
</reference>
<organism evidence="2 3">
    <name type="scientific">Paenirhodobacter populi</name>
    <dbReference type="NCBI Taxonomy" id="2306993"/>
    <lineage>
        <taxon>Bacteria</taxon>
        <taxon>Pseudomonadati</taxon>
        <taxon>Pseudomonadota</taxon>
        <taxon>Alphaproteobacteria</taxon>
        <taxon>Rhodobacterales</taxon>
        <taxon>Rhodobacter group</taxon>
        <taxon>Paenirhodobacter</taxon>
    </lineage>
</organism>
<comment type="caution">
    <text evidence="2">The sequence shown here is derived from an EMBL/GenBank/DDBJ whole genome shotgun (WGS) entry which is preliminary data.</text>
</comment>
<dbReference type="Gene3D" id="3.30.70.1790">
    <property type="entry name" value="RepB DNA-primase, N-terminal domain"/>
    <property type="match status" value="1"/>
</dbReference>
<evidence type="ECO:0000259" key="1">
    <source>
        <dbReference type="Pfam" id="PF16793"/>
    </source>
</evidence>
<protein>
    <recommendedName>
        <fullName evidence="1">RepB-like DNA primase domain-containing protein</fullName>
    </recommendedName>
</protein>
<dbReference type="InterPro" id="IPR039459">
    <property type="entry name" value="RepB-like_DNA_primase_dom"/>
</dbReference>
<name>A0A443IT82_9RHOB</name>
<gene>
    <name evidence="2" type="ORF">D2T33_12380</name>
</gene>
<dbReference type="Pfam" id="PF16793">
    <property type="entry name" value="RepB_primase"/>
    <property type="match status" value="1"/>
</dbReference>
<feature type="domain" description="RepB-like DNA primase" evidence="1">
    <location>
        <begin position="141"/>
        <end position="229"/>
    </location>
</feature>
<dbReference type="Proteomes" id="UP000285710">
    <property type="component" value="Unassembled WGS sequence"/>
</dbReference>